<organism evidence="7 8">
    <name type="scientific">Propionivibrio dicarboxylicus</name>
    <dbReference type="NCBI Taxonomy" id="83767"/>
    <lineage>
        <taxon>Bacteria</taxon>
        <taxon>Pseudomonadati</taxon>
        <taxon>Pseudomonadota</taxon>
        <taxon>Betaproteobacteria</taxon>
        <taxon>Rhodocyclales</taxon>
        <taxon>Rhodocyclaceae</taxon>
        <taxon>Propionivibrio</taxon>
    </lineage>
</organism>
<feature type="transmembrane region" description="Helical" evidence="6">
    <location>
        <begin position="48"/>
        <end position="65"/>
    </location>
</feature>
<dbReference type="PANTHER" id="PTHR43461">
    <property type="entry name" value="TRANSMEMBRANE PROTEIN 256"/>
    <property type="match status" value="1"/>
</dbReference>
<sequence length="134" mass="14127">MENRSKLFLILGALNAAVVVALSAAGAHALRAQLSSSNATELFATATQYHQFHALGLILLSLTMARFPTSRSLLWSGVLMKTGILLFCGGLYLNSLTSIRFLPGGIPAGGIAFMLAWLLMAVGVARCSTQTTLS</sequence>
<name>A0A1G8D2V3_9RHOO</name>
<dbReference type="Proteomes" id="UP000198607">
    <property type="component" value="Unassembled WGS sequence"/>
</dbReference>
<dbReference type="AlphaFoldDB" id="A0A1G8D2V3"/>
<accession>A0A1G8D2V3</accession>
<gene>
    <name evidence="7" type="ORF">SAMN05660652_01810</name>
</gene>
<evidence type="ECO:0000313" key="8">
    <source>
        <dbReference type="Proteomes" id="UP000198607"/>
    </source>
</evidence>
<evidence type="ECO:0000256" key="4">
    <source>
        <dbReference type="ARBA" id="ARBA00022989"/>
    </source>
</evidence>
<keyword evidence="4 6" id="KW-1133">Transmembrane helix</keyword>
<comment type="subcellular location">
    <subcellularLocation>
        <location evidence="1">Membrane</location>
        <topology evidence="1">Multi-pass membrane protein</topology>
    </subcellularLocation>
</comment>
<dbReference type="GO" id="GO:0005886">
    <property type="term" value="C:plasma membrane"/>
    <property type="evidence" value="ECO:0007669"/>
    <property type="project" value="TreeGrafter"/>
</dbReference>
<dbReference type="EMBL" id="FNCY01000006">
    <property type="protein sequence ID" value="SDH52011.1"/>
    <property type="molecule type" value="Genomic_DNA"/>
</dbReference>
<keyword evidence="5 6" id="KW-0472">Membrane</keyword>
<evidence type="ECO:0000313" key="7">
    <source>
        <dbReference type="EMBL" id="SDH52011.1"/>
    </source>
</evidence>
<feature type="transmembrane region" description="Helical" evidence="6">
    <location>
        <begin position="105"/>
        <end position="125"/>
    </location>
</feature>
<evidence type="ECO:0000256" key="2">
    <source>
        <dbReference type="ARBA" id="ARBA00009694"/>
    </source>
</evidence>
<feature type="transmembrane region" description="Helical" evidence="6">
    <location>
        <begin position="72"/>
        <end position="93"/>
    </location>
</feature>
<evidence type="ECO:0000256" key="1">
    <source>
        <dbReference type="ARBA" id="ARBA00004141"/>
    </source>
</evidence>
<comment type="similarity">
    <text evidence="2">Belongs to the UPF0382 family.</text>
</comment>
<dbReference type="PANTHER" id="PTHR43461:SF1">
    <property type="entry name" value="TRANSMEMBRANE PROTEIN 256"/>
    <property type="match status" value="1"/>
</dbReference>
<evidence type="ECO:0000256" key="3">
    <source>
        <dbReference type="ARBA" id="ARBA00022692"/>
    </source>
</evidence>
<dbReference type="OrthoDB" id="9802121at2"/>
<proteinExistence type="inferred from homology"/>
<evidence type="ECO:0000256" key="5">
    <source>
        <dbReference type="ARBA" id="ARBA00023136"/>
    </source>
</evidence>
<evidence type="ECO:0000256" key="6">
    <source>
        <dbReference type="SAM" id="Phobius"/>
    </source>
</evidence>
<dbReference type="Pfam" id="PF04241">
    <property type="entry name" value="DUF423"/>
    <property type="match status" value="1"/>
</dbReference>
<dbReference type="InterPro" id="IPR006696">
    <property type="entry name" value="DUF423"/>
</dbReference>
<reference evidence="7 8" key="1">
    <citation type="submission" date="2016-10" db="EMBL/GenBank/DDBJ databases">
        <authorList>
            <person name="de Groot N.N."/>
        </authorList>
    </citation>
    <scope>NUCLEOTIDE SEQUENCE [LARGE SCALE GENOMIC DNA]</scope>
    <source>
        <strain evidence="7 8">DSM 5885</strain>
    </source>
</reference>
<protein>
    <submittedName>
        <fullName evidence="7">Uncharacterized membrane protein YgdD, TMEM256/DUF423 family</fullName>
    </submittedName>
</protein>
<keyword evidence="8" id="KW-1185">Reference proteome</keyword>
<keyword evidence="3 6" id="KW-0812">Transmembrane</keyword>
<dbReference type="RefSeq" id="WP_091936770.1">
    <property type="nucleotide sequence ID" value="NZ_FNCY01000006.1"/>
</dbReference>